<dbReference type="EMBL" id="NIOJ01000077">
    <property type="protein sequence ID" value="PNT95071.1"/>
    <property type="molecule type" value="Genomic_DNA"/>
</dbReference>
<comment type="caution">
    <text evidence="2">The sequence shown here is derived from an EMBL/GenBank/DDBJ whole genome shotgun (WGS) entry which is preliminary data.</text>
</comment>
<evidence type="ECO:0000313" key="2">
    <source>
        <dbReference type="EMBL" id="PNT95071.1"/>
    </source>
</evidence>
<dbReference type="Pfam" id="PF13358">
    <property type="entry name" value="DDE_3"/>
    <property type="match status" value="1"/>
</dbReference>
<protein>
    <recommendedName>
        <fullName evidence="1">Tc1-like transposase DDE domain-containing protein</fullName>
    </recommendedName>
</protein>
<sequence>MSSIKNITFKHLPPYSSDLNAIEHLWKDIRKSVTHNHLFESIKHIVQAIRKYFMTVQRSPAKVKRLCAYIY</sequence>
<evidence type="ECO:0000259" key="1">
    <source>
        <dbReference type="Pfam" id="PF13358"/>
    </source>
</evidence>
<dbReference type="GO" id="GO:0003676">
    <property type="term" value="F:nucleic acid binding"/>
    <property type="evidence" value="ECO:0007669"/>
    <property type="project" value="InterPro"/>
</dbReference>
<dbReference type="InterPro" id="IPR036397">
    <property type="entry name" value="RNaseH_sf"/>
</dbReference>
<dbReference type="Gene3D" id="3.30.420.10">
    <property type="entry name" value="Ribonuclease H-like superfamily/Ribonuclease H"/>
    <property type="match status" value="1"/>
</dbReference>
<dbReference type="Proteomes" id="UP000236151">
    <property type="component" value="Unassembled WGS sequence"/>
</dbReference>
<dbReference type="KEGG" id="cthd:CDO33_12920"/>
<dbReference type="AlphaFoldDB" id="A0A2K2F744"/>
<dbReference type="InterPro" id="IPR038717">
    <property type="entry name" value="Tc1-like_DDE_dom"/>
</dbReference>
<reference evidence="2 3" key="1">
    <citation type="submission" date="2017-06" db="EMBL/GenBank/DDBJ databases">
        <title>Investigating the central metabolism of Clostridium thermosuccinogenes.</title>
        <authorList>
            <person name="Koendjbiharie J.G."/>
            <person name="van Kranenburg R."/>
        </authorList>
    </citation>
    <scope>NUCLEOTIDE SEQUENCE [LARGE SCALE GENOMIC DNA]</scope>
    <source>
        <strain evidence="2 3">DSM 5806</strain>
    </source>
</reference>
<keyword evidence="3" id="KW-1185">Reference proteome</keyword>
<feature type="domain" description="Tc1-like transposase DDE" evidence="1">
    <location>
        <begin position="5"/>
        <end position="44"/>
    </location>
</feature>
<name>A0A2K2F744_9CLOT</name>
<accession>A0A2K2F744</accession>
<organism evidence="2 3">
    <name type="scientific">Clostridium thermosuccinogenes</name>
    <dbReference type="NCBI Taxonomy" id="84032"/>
    <lineage>
        <taxon>Bacteria</taxon>
        <taxon>Bacillati</taxon>
        <taxon>Bacillota</taxon>
        <taxon>Clostridia</taxon>
        <taxon>Eubacteriales</taxon>
        <taxon>Clostridiaceae</taxon>
        <taxon>Clostridium</taxon>
    </lineage>
</organism>
<evidence type="ECO:0000313" key="3">
    <source>
        <dbReference type="Proteomes" id="UP000236151"/>
    </source>
</evidence>
<proteinExistence type="predicted"/>
<gene>
    <name evidence="2" type="ORF">CDQ84_17725</name>
</gene>